<accession>A0AAE1CFU6</accession>
<proteinExistence type="inferred from homology"/>
<dbReference type="GO" id="GO:0005739">
    <property type="term" value="C:mitochondrion"/>
    <property type="evidence" value="ECO:0007669"/>
    <property type="project" value="TreeGrafter"/>
</dbReference>
<dbReference type="PANTHER" id="PTHR32470">
    <property type="entry name" value="ADH DEHYDROGENASE [UBIQUINONE] 1 ALPHA SUBCOMPLEX ASSEMBLY FACTOR 2"/>
    <property type="match status" value="1"/>
</dbReference>
<keyword evidence="4" id="KW-1185">Reference proteome</keyword>
<evidence type="ECO:0008006" key="5">
    <source>
        <dbReference type="Google" id="ProtNLM"/>
    </source>
</evidence>
<dbReference type="AlphaFoldDB" id="A0AAE1CFU6"/>
<dbReference type="GO" id="GO:0032981">
    <property type="term" value="P:mitochondrial respiratory chain complex I assembly"/>
    <property type="evidence" value="ECO:0007669"/>
    <property type="project" value="TreeGrafter"/>
</dbReference>
<protein>
    <recommendedName>
        <fullName evidence="5">NADH dehydrogenase [ubiquinone] 1 alpha subcomplex subunit</fullName>
    </recommendedName>
</protein>
<feature type="region of interest" description="Disordered" evidence="2">
    <location>
        <begin position="113"/>
        <end position="197"/>
    </location>
</feature>
<comment type="caution">
    <text evidence="3">The sequence shown here is derived from an EMBL/GenBank/DDBJ whole genome shotgun (WGS) entry which is preliminary data.</text>
</comment>
<dbReference type="InterPro" id="IPR007763">
    <property type="entry name" value="NDUFA12"/>
</dbReference>
<dbReference type="EMBL" id="JAULSO010000001">
    <property type="protein sequence ID" value="KAK3692845.1"/>
    <property type="molecule type" value="Genomic_DNA"/>
</dbReference>
<reference evidence="3" key="1">
    <citation type="journal article" date="2023" name="Mol. Phylogenet. Evol.">
        <title>Genome-scale phylogeny and comparative genomics of the fungal order Sordariales.</title>
        <authorList>
            <person name="Hensen N."/>
            <person name="Bonometti L."/>
            <person name="Westerberg I."/>
            <person name="Brannstrom I.O."/>
            <person name="Guillou S."/>
            <person name="Cros-Aarteil S."/>
            <person name="Calhoun S."/>
            <person name="Haridas S."/>
            <person name="Kuo A."/>
            <person name="Mondo S."/>
            <person name="Pangilinan J."/>
            <person name="Riley R."/>
            <person name="LaButti K."/>
            <person name="Andreopoulos B."/>
            <person name="Lipzen A."/>
            <person name="Chen C."/>
            <person name="Yan M."/>
            <person name="Daum C."/>
            <person name="Ng V."/>
            <person name="Clum A."/>
            <person name="Steindorff A."/>
            <person name="Ohm R.A."/>
            <person name="Martin F."/>
            <person name="Silar P."/>
            <person name="Natvig D.O."/>
            <person name="Lalanne C."/>
            <person name="Gautier V."/>
            <person name="Ament-Velasquez S.L."/>
            <person name="Kruys A."/>
            <person name="Hutchinson M.I."/>
            <person name="Powell A.J."/>
            <person name="Barry K."/>
            <person name="Miller A.N."/>
            <person name="Grigoriev I.V."/>
            <person name="Debuchy R."/>
            <person name="Gladieux P."/>
            <person name="Hiltunen Thoren M."/>
            <person name="Johannesson H."/>
        </authorList>
    </citation>
    <scope>NUCLEOTIDE SEQUENCE</scope>
    <source>
        <strain evidence="3">CBS 314.62</strain>
    </source>
</reference>
<dbReference type="Pfam" id="PF05071">
    <property type="entry name" value="NDUFA12"/>
    <property type="match status" value="1"/>
</dbReference>
<gene>
    <name evidence="3" type="ORF">B0T22DRAFT_532246</name>
</gene>
<evidence type="ECO:0000256" key="2">
    <source>
        <dbReference type="SAM" id="MobiDB-lite"/>
    </source>
</evidence>
<comment type="similarity">
    <text evidence="1">Belongs to the complex I NDUFA12 subunit family.</text>
</comment>
<feature type="compositionally biased region" description="Low complexity" evidence="2">
    <location>
        <begin position="129"/>
        <end position="152"/>
    </location>
</feature>
<evidence type="ECO:0000256" key="1">
    <source>
        <dbReference type="ARBA" id="ARBA00007355"/>
    </source>
</evidence>
<dbReference type="Proteomes" id="UP001270362">
    <property type="component" value="Unassembled WGS sequence"/>
</dbReference>
<organism evidence="3 4">
    <name type="scientific">Podospora appendiculata</name>
    <dbReference type="NCBI Taxonomy" id="314037"/>
    <lineage>
        <taxon>Eukaryota</taxon>
        <taxon>Fungi</taxon>
        <taxon>Dikarya</taxon>
        <taxon>Ascomycota</taxon>
        <taxon>Pezizomycotina</taxon>
        <taxon>Sordariomycetes</taxon>
        <taxon>Sordariomycetidae</taxon>
        <taxon>Sordariales</taxon>
        <taxon>Podosporaceae</taxon>
        <taxon>Podospora</taxon>
    </lineage>
</organism>
<feature type="compositionally biased region" description="Basic and acidic residues" evidence="2">
    <location>
        <begin position="117"/>
        <end position="128"/>
    </location>
</feature>
<dbReference type="InterPro" id="IPR052618">
    <property type="entry name" value="ComplexI_NDUFA12"/>
</dbReference>
<sequence length="197" mass="22442">MPPNSISPILQAWHKWKGLRLPWRKQFLVGSDLKGNTFWEFRDVRGSDTSRWRRIVRSPPKIHYGEVTVTPAWHQWLRHTRHDPPSIEEQRADVLRQERIKILAAQADARWAAKPGLMDKPKKADQKADQSAAPSADKTSQAAQDQEQGQKQQQKHRQQQPPPAPAPDPWKQAQSGSSGGDWQPKAWTPTPAATKKP</sequence>
<evidence type="ECO:0000313" key="3">
    <source>
        <dbReference type="EMBL" id="KAK3692845.1"/>
    </source>
</evidence>
<evidence type="ECO:0000313" key="4">
    <source>
        <dbReference type="Proteomes" id="UP001270362"/>
    </source>
</evidence>
<dbReference type="PANTHER" id="PTHR32470:SF2">
    <property type="entry name" value="NADH DEHYDROGENASE [UBIQUINONE] 1 ALPHA SUBCOMPLEX ASSEMBLY FACTOR 2"/>
    <property type="match status" value="1"/>
</dbReference>
<dbReference type="GO" id="GO:0045271">
    <property type="term" value="C:respiratory chain complex I"/>
    <property type="evidence" value="ECO:0007669"/>
    <property type="project" value="InterPro"/>
</dbReference>
<reference evidence="3" key="2">
    <citation type="submission" date="2023-06" db="EMBL/GenBank/DDBJ databases">
        <authorList>
            <consortium name="Lawrence Berkeley National Laboratory"/>
            <person name="Haridas S."/>
            <person name="Hensen N."/>
            <person name="Bonometti L."/>
            <person name="Westerberg I."/>
            <person name="Brannstrom I.O."/>
            <person name="Guillou S."/>
            <person name="Cros-Aarteil S."/>
            <person name="Calhoun S."/>
            <person name="Kuo A."/>
            <person name="Mondo S."/>
            <person name="Pangilinan J."/>
            <person name="Riley R."/>
            <person name="Labutti K."/>
            <person name="Andreopoulos B."/>
            <person name="Lipzen A."/>
            <person name="Chen C."/>
            <person name="Yanf M."/>
            <person name="Daum C."/>
            <person name="Ng V."/>
            <person name="Clum A."/>
            <person name="Steindorff A."/>
            <person name="Ohm R."/>
            <person name="Martin F."/>
            <person name="Silar P."/>
            <person name="Natvig D."/>
            <person name="Lalanne C."/>
            <person name="Gautier V."/>
            <person name="Ament-Velasquez S.L."/>
            <person name="Kruys A."/>
            <person name="Hutchinson M.I."/>
            <person name="Powell A.J."/>
            <person name="Barry K."/>
            <person name="Miller A.N."/>
            <person name="Grigoriev I.V."/>
            <person name="Debuchy R."/>
            <person name="Gladieux P."/>
            <person name="Thoren M.H."/>
            <person name="Johannesson H."/>
        </authorList>
    </citation>
    <scope>NUCLEOTIDE SEQUENCE</scope>
    <source>
        <strain evidence="3">CBS 314.62</strain>
    </source>
</reference>
<name>A0AAE1CFU6_9PEZI</name>